<evidence type="ECO:0000313" key="2">
    <source>
        <dbReference type="EMBL" id="GAU31246.1"/>
    </source>
</evidence>
<sequence length="113" mass="12396">MYLLPPLSISSSITTLNLKSLCNNNNNNIPSSSSSILNLKSLYKIHVTWKADATDLDFVSVDAKTDSPEQQSHNTADGVAPMQSQSKTVTEHYSDINIDFSNSKPFTTLTITM</sequence>
<gene>
    <name evidence="2" type="ORF">TSUD_149320</name>
</gene>
<evidence type="ECO:0000256" key="1">
    <source>
        <dbReference type="SAM" id="MobiDB-lite"/>
    </source>
</evidence>
<dbReference type="Proteomes" id="UP000242715">
    <property type="component" value="Unassembled WGS sequence"/>
</dbReference>
<proteinExistence type="predicted"/>
<accession>A0A2Z6MEQ1</accession>
<dbReference type="OrthoDB" id="153872at2759"/>
<name>A0A2Z6MEQ1_TRISU</name>
<feature type="region of interest" description="Disordered" evidence="1">
    <location>
        <begin position="64"/>
        <end position="86"/>
    </location>
</feature>
<dbReference type="EMBL" id="DF973449">
    <property type="protein sequence ID" value="GAU31246.1"/>
    <property type="molecule type" value="Genomic_DNA"/>
</dbReference>
<evidence type="ECO:0000313" key="3">
    <source>
        <dbReference type="Proteomes" id="UP000242715"/>
    </source>
</evidence>
<reference evidence="3" key="1">
    <citation type="journal article" date="2017" name="Front. Plant Sci.">
        <title>Climate Clever Clovers: New Paradigm to Reduce the Environmental Footprint of Ruminants by Breeding Low Methanogenic Forages Utilizing Haplotype Variation.</title>
        <authorList>
            <person name="Kaur P."/>
            <person name="Appels R."/>
            <person name="Bayer P.E."/>
            <person name="Keeble-Gagnere G."/>
            <person name="Wang J."/>
            <person name="Hirakawa H."/>
            <person name="Shirasawa K."/>
            <person name="Vercoe P."/>
            <person name="Stefanova K."/>
            <person name="Durmic Z."/>
            <person name="Nichols P."/>
            <person name="Revell C."/>
            <person name="Isobe S.N."/>
            <person name="Edwards D."/>
            <person name="Erskine W."/>
        </authorList>
    </citation>
    <scope>NUCLEOTIDE SEQUENCE [LARGE SCALE GENOMIC DNA]</scope>
    <source>
        <strain evidence="3">cv. Daliak</strain>
    </source>
</reference>
<protein>
    <submittedName>
        <fullName evidence="2">Uncharacterized protein</fullName>
    </submittedName>
</protein>
<keyword evidence="3" id="KW-1185">Reference proteome</keyword>
<dbReference type="AlphaFoldDB" id="A0A2Z6MEQ1"/>
<organism evidence="2 3">
    <name type="scientific">Trifolium subterraneum</name>
    <name type="common">Subterranean clover</name>
    <dbReference type="NCBI Taxonomy" id="3900"/>
    <lineage>
        <taxon>Eukaryota</taxon>
        <taxon>Viridiplantae</taxon>
        <taxon>Streptophyta</taxon>
        <taxon>Embryophyta</taxon>
        <taxon>Tracheophyta</taxon>
        <taxon>Spermatophyta</taxon>
        <taxon>Magnoliopsida</taxon>
        <taxon>eudicotyledons</taxon>
        <taxon>Gunneridae</taxon>
        <taxon>Pentapetalae</taxon>
        <taxon>rosids</taxon>
        <taxon>fabids</taxon>
        <taxon>Fabales</taxon>
        <taxon>Fabaceae</taxon>
        <taxon>Papilionoideae</taxon>
        <taxon>50 kb inversion clade</taxon>
        <taxon>NPAAA clade</taxon>
        <taxon>Hologalegina</taxon>
        <taxon>IRL clade</taxon>
        <taxon>Trifolieae</taxon>
        <taxon>Trifolium</taxon>
    </lineage>
</organism>